<evidence type="ECO:0000256" key="7">
    <source>
        <dbReference type="ARBA" id="ARBA00022723"/>
    </source>
</evidence>
<dbReference type="Pfam" id="PF07687">
    <property type="entry name" value="M20_dimer"/>
    <property type="match status" value="1"/>
</dbReference>
<dbReference type="Proteomes" id="UP000310066">
    <property type="component" value="Unassembled WGS sequence"/>
</dbReference>
<evidence type="ECO:0000256" key="13">
    <source>
        <dbReference type="ARBA" id="ARBA00023180"/>
    </source>
</evidence>
<proteinExistence type="inferred from homology"/>
<evidence type="ECO:0000256" key="12">
    <source>
        <dbReference type="ARBA" id="ARBA00023136"/>
    </source>
</evidence>
<evidence type="ECO:0000256" key="14">
    <source>
        <dbReference type="PIRSR" id="PIRSR037217-1"/>
    </source>
</evidence>
<feature type="binding site" evidence="15">
    <location>
        <position position="267"/>
    </location>
    <ligand>
        <name>Zn(2+)</name>
        <dbReference type="ChEBI" id="CHEBI:29105"/>
        <label>2</label>
    </ligand>
</feature>
<evidence type="ECO:0000256" key="11">
    <source>
        <dbReference type="ARBA" id="ARBA00022989"/>
    </source>
</evidence>
<dbReference type="InterPro" id="IPR047177">
    <property type="entry name" value="Pept_M20A"/>
</dbReference>
<keyword evidence="11 16" id="KW-1133">Transmembrane helix</keyword>
<evidence type="ECO:0000256" key="4">
    <source>
        <dbReference type="ARBA" id="ARBA00022499"/>
    </source>
</evidence>
<dbReference type="FunFam" id="3.40.630.10:FF:000098">
    <property type="entry name" value="Gly-Xaa carboxypeptidase"/>
    <property type="match status" value="1"/>
</dbReference>
<dbReference type="AlphaFoldDB" id="A0A4U0URX9"/>
<evidence type="ECO:0000256" key="5">
    <source>
        <dbReference type="ARBA" id="ARBA00022670"/>
    </source>
</evidence>
<dbReference type="SUPFAM" id="SSF55031">
    <property type="entry name" value="Bacterial exopeptidase dimerisation domain"/>
    <property type="match status" value="1"/>
</dbReference>
<dbReference type="Gene3D" id="3.30.70.360">
    <property type="match status" value="1"/>
</dbReference>
<feature type="active site" description="Proton acceptor" evidence="14">
    <location>
        <position position="238"/>
    </location>
</feature>
<dbReference type="GO" id="GO:0004181">
    <property type="term" value="F:metallocarboxypeptidase activity"/>
    <property type="evidence" value="ECO:0007669"/>
    <property type="project" value="InterPro"/>
</dbReference>
<dbReference type="InterPro" id="IPR011650">
    <property type="entry name" value="Peptidase_M20_dimer"/>
</dbReference>
<evidence type="ECO:0000313" key="18">
    <source>
        <dbReference type="EMBL" id="TKA38513.1"/>
    </source>
</evidence>
<dbReference type="Pfam" id="PF01546">
    <property type="entry name" value="Peptidase_M20"/>
    <property type="match status" value="1"/>
</dbReference>
<gene>
    <name evidence="18" type="ORF">B0A54_09448</name>
</gene>
<accession>A0A4U0URX9</accession>
<dbReference type="GO" id="GO:0016020">
    <property type="term" value="C:membrane"/>
    <property type="evidence" value="ECO:0007669"/>
    <property type="project" value="UniProtKB-SubCell"/>
</dbReference>
<evidence type="ECO:0000256" key="10">
    <source>
        <dbReference type="ARBA" id="ARBA00022843"/>
    </source>
</evidence>
<dbReference type="Gene3D" id="3.40.630.10">
    <property type="entry name" value="Zn peptidases"/>
    <property type="match status" value="1"/>
</dbReference>
<dbReference type="CDD" id="cd05674">
    <property type="entry name" value="M20_yscS"/>
    <property type="match status" value="1"/>
</dbReference>
<keyword evidence="10" id="KW-0832">Ubl conjugation</keyword>
<evidence type="ECO:0000256" key="16">
    <source>
        <dbReference type="SAM" id="Phobius"/>
    </source>
</evidence>
<evidence type="ECO:0000256" key="1">
    <source>
        <dbReference type="ARBA" id="ARBA00001947"/>
    </source>
</evidence>
<evidence type="ECO:0000256" key="3">
    <source>
        <dbReference type="ARBA" id="ARBA00006247"/>
    </source>
</evidence>
<keyword evidence="5" id="KW-0645">Protease</keyword>
<feature type="transmembrane region" description="Helical" evidence="16">
    <location>
        <begin position="21"/>
        <end position="40"/>
    </location>
</feature>
<dbReference type="PIRSF" id="PIRSF037217">
    <property type="entry name" value="Carboxypeptidase_S"/>
    <property type="match status" value="1"/>
</dbReference>
<evidence type="ECO:0000256" key="8">
    <source>
        <dbReference type="ARBA" id="ARBA00022801"/>
    </source>
</evidence>
<dbReference type="SUPFAM" id="SSF53187">
    <property type="entry name" value="Zn-dependent exopeptidases"/>
    <property type="match status" value="1"/>
</dbReference>
<dbReference type="PROSITE" id="PS00759">
    <property type="entry name" value="ARGE_DAPE_CPG2_2"/>
    <property type="match status" value="1"/>
</dbReference>
<keyword evidence="7 15" id="KW-0479">Metal-binding</keyword>
<feature type="binding site" evidence="15">
    <location>
        <position position="204"/>
    </location>
    <ligand>
        <name>Zn(2+)</name>
        <dbReference type="ChEBI" id="CHEBI:29105"/>
        <label>2</label>
    </ligand>
</feature>
<dbReference type="InterPro" id="IPR002933">
    <property type="entry name" value="Peptidase_M20"/>
</dbReference>
<feature type="binding site" evidence="15">
    <location>
        <position position="239"/>
    </location>
    <ligand>
        <name>Zn(2+)</name>
        <dbReference type="ChEBI" id="CHEBI:29105"/>
        <label>1</label>
    </ligand>
</feature>
<evidence type="ECO:0000256" key="15">
    <source>
        <dbReference type="PIRSR" id="PIRSR037217-2"/>
    </source>
</evidence>
<dbReference type="InterPro" id="IPR001261">
    <property type="entry name" value="ArgE/DapE_CS"/>
</dbReference>
<dbReference type="GO" id="GO:0000328">
    <property type="term" value="C:fungal-type vacuole lumen"/>
    <property type="evidence" value="ECO:0007669"/>
    <property type="project" value="TreeGrafter"/>
</dbReference>
<feature type="binding site" evidence="15">
    <location>
        <position position="204"/>
    </location>
    <ligand>
        <name>Zn(2+)</name>
        <dbReference type="ChEBI" id="CHEBI:29105"/>
        <label>1</label>
    </ligand>
</feature>
<dbReference type="GO" id="GO:0051603">
    <property type="term" value="P:proteolysis involved in protein catabolic process"/>
    <property type="evidence" value="ECO:0007669"/>
    <property type="project" value="TreeGrafter"/>
</dbReference>
<keyword evidence="6 16" id="KW-0812">Transmembrane</keyword>
<feature type="binding site" evidence="15">
    <location>
        <position position="169"/>
    </location>
    <ligand>
        <name>Zn(2+)</name>
        <dbReference type="ChEBI" id="CHEBI:29105"/>
        <label>2</label>
    </ligand>
</feature>
<name>A0A4U0URX9_9PEZI</name>
<sequence>MEKSLPTTERATTKSADSKTIIRSTISKLVLLVFTLYLLVQSIGDTRHHHSRKHDNAKSSCLQPPPLFPPTTDESLHRLWEYIGTESFKSASIIRHSGAVKIDTSSFDDMGPVGEDERWDTRFAFHDYLAATFPRIHQDLKLEKVNTFGLLYTWQGSDDSLKPLVLMSHQDVVPVPASTVDAWTHPPFSGHYDGTFIWGRGSSDCKNQLIAGMETIELLLDAGYKPQRTIILSFGFDEEISGREGAGTLAPFLIERYGENGVAAIVDEGAGISKQWGRVFALPGVAEKGYTDVFITVRTPGGHSSIPTDHTSIGILSELLSKIESVQYRTYLADESPMLGLMQCGADHAPNFPSKLSKLLSKRSNSNTHRTPRTCKPKPDALALEAAKMGPPVKYLMQTSQAIDVISGGVKVNALPERTTVTVNHRINIGDTPETVWKHLTALAKPIAEKYNLTLHAFDDVKEAPLSISLFASPNTLEVAPVTPTDVDTVSPYAVLAGTTRAVYGEDVVVAPGMMTGNTDTRYYWPITKHIFRFGPGYDPETDSGLGNIHTVDEKISVANHVGMVKWFVLFVQNMDGAVFE</sequence>
<evidence type="ECO:0000259" key="17">
    <source>
        <dbReference type="Pfam" id="PF07687"/>
    </source>
</evidence>
<evidence type="ECO:0000256" key="9">
    <source>
        <dbReference type="ARBA" id="ARBA00022833"/>
    </source>
</evidence>
<dbReference type="PANTHER" id="PTHR45962">
    <property type="entry name" value="N-FATTY-ACYL-AMINO ACID SYNTHASE/HYDROLASE PM20D1"/>
    <property type="match status" value="1"/>
</dbReference>
<dbReference type="EMBL" id="NAJP01000044">
    <property type="protein sequence ID" value="TKA38513.1"/>
    <property type="molecule type" value="Genomic_DNA"/>
</dbReference>
<evidence type="ECO:0000256" key="2">
    <source>
        <dbReference type="ARBA" id="ARBA00004167"/>
    </source>
</evidence>
<dbReference type="InterPro" id="IPR036264">
    <property type="entry name" value="Bact_exopeptidase_dim_dom"/>
</dbReference>
<comment type="cofactor">
    <cofactor evidence="1">
        <name>Zn(2+)</name>
        <dbReference type="ChEBI" id="CHEBI:29105"/>
    </cofactor>
</comment>
<evidence type="ECO:0000256" key="6">
    <source>
        <dbReference type="ARBA" id="ARBA00022692"/>
    </source>
</evidence>
<comment type="similarity">
    <text evidence="3">Belongs to the peptidase M20A family.</text>
</comment>
<organism evidence="18 19">
    <name type="scientific">Friedmanniomyces endolithicus</name>
    <dbReference type="NCBI Taxonomy" id="329885"/>
    <lineage>
        <taxon>Eukaryota</taxon>
        <taxon>Fungi</taxon>
        <taxon>Dikarya</taxon>
        <taxon>Ascomycota</taxon>
        <taxon>Pezizomycotina</taxon>
        <taxon>Dothideomycetes</taxon>
        <taxon>Dothideomycetidae</taxon>
        <taxon>Mycosphaerellales</taxon>
        <taxon>Teratosphaeriaceae</taxon>
        <taxon>Friedmanniomyces</taxon>
    </lineage>
</organism>
<dbReference type="PANTHER" id="PTHR45962:SF1">
    <property type="entry name" value="N-FATTY-ACYL-AMINO ACID SYNTHASE_HYDROLASE PM20D1"/>
    <property type="match status" value="1"/>
</dbReference>
<dbReference type="GO" id="GO:0046872">
    <property type="term" value="F:metal ion binding"/>
    <property type="evidence" value="ECO:0007669"/>
    <property type="project" value="UniProtKB-KW"/>
</dbReference>
<keyword evidence="8" id="KW-0378">Hydrolase</keyword>
<dbReference type="InterPro" id="IPR017141">
    <property type="entry name" value="Pept_M20_carboxypep"/>
</dbReference>
<keyword evidence="13" id="KW-0325">Glycoprotein</keyword>
<protein>
    <recommendedName>
        <fullName evidence="17">Peptidase M20 dimerisation domain-containing protein</fullName>
    </recommendedName>
</protein>
<dbReference type="STRING" id="329885.A0A4U0URX9"/>
<feature type="domain" description="Peptidase M20 dimerisation" evidence="17">
    <location>
        <begin position="285"/>
        <end position="451"/>
    </location>
</feature>
<reference evidence="18 19" key="1">
    <citation type="submission" date="2017-03" db="EMBL/GenBank/DDBJ databases">
        <title>Genomes of endolithic fungi from Antarctica.</title>
        <authorList>
            <person name="Coleine C."/>
            <person name="Masonjones S."/>
            <person name="Stajich J.E."/>
        </authorList>
    </citation>
    <scope>NUCLEOTIDE SEQUENCE [LARGE SCALE GENOMIC DNA]</scope>
    <source>
        <strain evidence="18 19">CCFEE 5311</strain>
    </source>
</reference>
<dbReference type="Gene3D" id="1.10.150.900">
    <property type="match status" value="1"/>
</dbReference>
<keyword evidence="12 16" id="KW-0472">Membrane</keyword>
<dbReference type="OrthoDB" id="3064516at2759"/>
<keyword evidence="9 15" id="KW-0862">Zinc</keyword>
<comment type="caution">
    <text evidence="18">The sequence shown here is derived from an EMBL/GenBank/DDBJ whole genome shotgun (WGS) entry which is preliminary data.</text>
</comment>
<feature type="active site" evidence="14">
    <location>
        <position position="171"/>
    </location>
</feature>
<feature type="binding site" evidence="15">
    <location>
        <position position="550"/>
    </location>
    <ligand>
        <name>Zn(2+)</name>
        <dbReference type="ChEBI" id="CHEBI:29105"/>
        <label>1</label>
    </ligand>
</feature>
<comment type="subcellular location">
    <subcellularLocation>
        <location evidence="2">Membrane</location>
        <topology evidence="2">Single-pass membrane protein</topology>
    </subcellularLocation>
</comment>
<evidence type="ECO:0000313" key="19">
    <source>
        <dbReference type="Proteomes" id="UP000310066"/>
    </source>
</evidence>
<keyword evidence="4" id="KW-1017">Isopeptide bond</keyword>